<evidence type="ECO:0000313" key="1">
    <source>
        <dbReference type="EMBL" id="NEL78728.1"/>
    </source>
</evidence>
<dbReference type="AlphaFoldDB" id="A0A6P0GZE4"/>
<dbReference type="EMBL" id="JAAGYU010000180">
    <property type="protein sequence ID" value="NEL78728.1"/>
    <property type="molecule type" value="Genomic_DNA"/>
</dbReference>
<dbReference type="Proteomes" id="UP000471082">
    <property type="component" value="Unassembled WGS sequence"/>
</dbReference>
<name>A0A6P0GZE4_XANPE</name>
<accession>A0A6P0GZE4</accession>
<organism evidence="1 2">
    <name type="scientific">Xanthomonas perforans</name>
    <dbReference type="NCBI Taxonomy" id="442694"/>
    <lineage>
        <taxon>Bacteria</taxon>
        <taxon>Pseudomonadati</taxon>
        <taxon>Pseudomonadota</taxon>
        <taxon>Gammaproteobacteria</taxon>
        <taxon>Lysobacterales</taxon>
        <taxon>Lysobacteraceae</taxon>
        <taxon>Xanthomonas</taxon>
    </lineage>
</organism>
<comment type="caution">
    <text evidence="1">The sequence shown here is derived from an EMBL/GenBank/DDBJ whole genome shotgun (WGS) entry which is preliminary data.</text>
</comment>
<protein>
    <recommendedName>
        <fullName evidence="3">DNA-binding protein</fullName>
    </recommendedName>
</protein>
<gene>
    <name evidence="1" type="ORF">G3W61_21200</name>
</gene>
<sequence length="77" mass="8456">MTDLTDALGIRRSAQLLGLSEQNVRTHRCRGAMNLERTAKLQAAVLADEAALRSTLHLLRTGQAHRGRAKPTKETHA</sequence>
<evidence type="ECO:0008006" key="3">
    <source>
        <dbReference type="Google" id="ProtNLM"/>
    </source>
</evidence>
<proteinExistence type="predicted"/>
<reference evidence="1 2" key="1">
    <citation type="submission" date="2019-11" db="EMBL/GenBank/DDBJ databases">
        <title>Genome-resolved metagenomics to study the prevalence of co-infection and intraspecific heterogeneity among plant pathogen metapopulations.</title>
        <authorList>
            <person name="Newberry E."/>
            <person name="Bhandari R."/>
            <person name="Kemble J."/>
            <person name="Sikora E."/>
            <person name="Potnis N."/>
        </authorList>
    </citation>
    <scope>NUCLEOTIDE SEQUENCE [LARGE SCALE GENOMIC DNA]</scope>
    <source>
        <strain evidence="1">Xp_Tom_Tuscaloosa_18b</strain>
    </source>
</reference>
<evidence type="ECO:0000313" key="2">
    <source>
        <dbReference type="Proteomes" id="UP000471082"/>
    </source>
</evidence>